<proteinExistence type="predicted"/>
<accession>A0A060T7C6</accession>
<feature type="compositionally biased region" description="Low complexity" evidence="1">
    <location>
        <begin position="783"/>
        <end position="803"/>
    </location>
</feature>
<reference evidence="2" key="2">
    <citation type="submission" date="2014-06" db="EMBL/GenBank/DDBJ databases">
        <title>The complete genome of Blastobotrys (Arxula) adeninivorans LS3 - a yeast of biotechnological interest.</title>
        <authorList>
            <person name="Kunze G."/>
            <person name="Gaillardin C."/>
            <person name="Czernicka M."/>
            <person name="Durrens P."/>
            <person name="Martin T."/>
            <person name="Boer E."/>
            <person name="Gabaldon T."/>
            <person name="Cruz J."/>
            <person name="Talla E."/>
            <person name="Marck C."/>
            <person name="Goffeau A."/>
            <person name="Barbe V."/>
            <person name="Baret P."/>
            <person name="Baronian K."/>
            <person name="Beier S."/>
            <person name="Bleykasten C."/>
            <person name="Bode R."/>
            <person name="Casaregola S."/>
            <person name="Despons L."/>
            <person name="Fairhead C."/>
            <person name="Giersberg M."/>
            <person name="Gierski P."/>
            <person name="Hahnel U."/>
            <person name="Hartmann A."/>
            <person name="Jankowska D."/>
            <person name="Jubin C."/>
            <person name="Jung P."/>
            <person name="Lafontaine I."/>
            <person name="Leh-Louis V."/>
            <person name="Lemaire M."/>
            <person name="Marcet-Houben M."/>
            <person name="Mascher M."/>
            <person name="Morel G."/>
            <person name="Richard G.-F."/>
            <person name="Riechen J."/>
            <person name="Sacerdot C."/>
            <person name="Sarkar A."/>
            <person name="Savel G."/>
            <person name="Schacherer J."/>
            <person name="Sherman D."/>
            <person name="Straub M.-L."/>
            <person name="Stein N."/>
            <person name="Thierry A."/>
            <person name="Trautwein-Schult A."/>
            <person name="Westhof E."/>
            <person name="Worch S."/>
            <person name="Dujon B."/>
            <person name="Souciet J.-L."/>
            <person name="Wincker P."/>
            <person name="Scholz U."/>
            <person name="Neuveglise N."/>
        </authorList>
    </citation>
    <scope>NUCLEOTIDE SEQUENCE</scope>
    <source>
        <strain evidence="2">LS3</strain>
    </source>
</reference>
<reference evidence="2" key="1">
    <citation type="submission" date="2014-02" db="EMBL/GenBank/DDBJ databases">
        <authorList>
            <person name="Genoscope - CEA"/>
        </authorList>
    </citation>
    <scope>NUCLEOTIDE SEQUENCE</scope>
    <source>
        <strain evidence="2">LS3</strain>
    </source>
</reference>
<dbReference type="AlphaFoldDB" id="A0A060T7C6"/>
<dbReference type="PhylomeDB" id="A0A060T7C6"/>
<organism evidence="2">
    <name type="scientific">Blastobotrys adeninivorans</name>
    <name type="common">Yeast</name>
    <name type="synonym">Arxula adeninivorans</name>
    <dbReference type="NCBI Taxonomy" id="409370"/>
    <lineage>
        <taxon>Eukaryota</taxon>
        <taxon>Fungi</taxon>
        <taxon>Dikarya</taxon>
        <taxon>Ascomycota</taxon>
        <taxon>Saccharomycotina</taxon>
        <taxon>Dipodascomycetes</taxon>
        <taxon>Dipodascales</taxon>
        <taxon>Trichomonascaceae</taxon>
        <taxon>Blastobotrys</taxon>
    </lineage>
</organism>
<sequence length="918" mass="103921">MSSISIQNSSSEGSSTLVDTDESTQYLEAIFHELDPDSQKLDPQRYKVLTYDEANENVAAFIKTIEDAIDQQQSSSVFAGDFVIIVYNGTAIEEKVFEHLEGLDVRFTSLSGPGDCLILTMATSPHDGAAVLFSTARDEIRDEIRDTTVSNIQSKLVTDMQTKILGKLHIWLLEPSERSQEQQSQRLQSQLDEVREALRVGIQTALPNIPAQSTGTLDVLLDTLLNKVQRSLQVLLEEYELSQVLPLHSETQKQLSLLRDLKQKLQAHLPSGPQNALRDLIKCQLGPGQLIVAAGSFKIPLYIHSGQSICTLLFNGNERHTAKGLLEKKKWDAVARGSKIPDYTIAPRYLYFVHSAQHRPFVPPLTVEVGLTDNKVKVLVDCIFTILGTRFQVDAAYGVDLHVNRARKMLQSIDIYHFDISLEALVDIRDEITPEHDRASVSKVIGQKAQQKFNDLTTLELLREWRRTGDTSEDRYKRVLDQIKDLRIRYLLPYAPVPTDEQDRTPMSAAIRILQSYEQYRDETLREEKAYYNGIVTECRRIVDQYMESEGTGMSEEQLVREGEVLLVKQIYERKTWTRVDENSSEPLPFSIKDFTGVRLLSEETISLSPRQLQASFSQIAMLFQESSVDNVEVRLPLLHDLIRDNYLQVATLNYPHLSPDEAKAELDRAYSASPDDFVELRVKTRHVDVRSQLSLWGIEPEPTEYGNKILFLHECSKRYPNRDRQETPFAPAESPQDPHQSPGDLGERYGDDSDSNEPESSSAGPLGQSSQGPLERPKRGHSSSPSSGRGQTEGQTEGQAGARVASSGAETLRMKVRKLWKSSTAQDTLPERVTKCLDTLPWHRRWRIRRLLLEDPVRSHLWDIDAVPEYFEGFEYLLGEDVSFIRKVLLKGEDLFGYLVLLARERNRESANSGGAN</sequence>
<gene>
    <name evidence="2" type="ORF">GNLVRS02_ARAD1C20482g</name>
</gene>
<protein>
    <submittedName>
        <fullName evidence="2">ARAD1C20482p</fullName>
    </submittedName>
</protein>
<evidence type="ECO:0000256" key="1">
    <source>
        <dbReference type="SAM" id="MobiDB-lite"/>
    </source>
</evidence>
<name>A0A060T7C6_BLAAD</name>
<feature type="region of interest" description="Disordered" evidence="1">
    <location>
        <begin position="722"/>
        <end position="809"/>
    </location>
</feature>
<evidence type="ECO:0000313" key="2">
    <source>
        <dbReference type="EMBL" id="CDP34787.1"/>
    </source>
</evidence>
<dbReference type="EMBL" id="HG937693">
    <property type="protein sequence ID" value="CDP34787.1"/>
    <property type="molecule type" value="Genomic_DNA"/>
</dbReference>